<evidence type="ECO:0000313" key="3">
    <source>
        <dbReference type="Proteomes" id="UP000248597"/>
    </source>
</evidence>
<reference evidence="2 3" key="1">
    <citation type="submission" date="2017-08" db="EMBL/GenBank/DDBJ databases">
        <title>Infants hospitalized years apart are colonized by the same room-sourced microbial strains.</title>
        <authorList>
            <person name="Brooks B."/>
            <person name="Olm M.R."/>
            <person name="Firek B.A."/>
            <person name="Baker R."/>
            <person name="Thomas B.C."/>
            <person name="Morowitz M.J."/>
            <person name="Banfield J.F."/>
        </authorList>
    </citation>
    <scope>NUCLEOTIDE SEQUENCE [LARGE SCALE GENOMIC DNA]</scope>
    <source>
        <strain evidence="2">S2_005_003_R2_47</strain>
    </source>
</reference>
<proteinExistence type="predicted"/>
<dbReference type="SUPFAM" id="SSF54427">
    <property type="entry name" value="NTF2-like"/>
    <property type="match status" value="1"/>
</dbReference>
<gene>
    <name evidence="2" type="ORF">DI569_07620</name>
</gene>
<dbReference type="Pfam" id="PF12680">
    <property type="entry name" value="SnoaL_2"/>
    <property type="match status" value="1"/>
</dbReference>
<dbReference type="PROSITE" id="PS51318">
    <property type="entry name" value="TAT"/>
    <property type="match status" value="1"/>
</dbReference>
<dbReference type="InterPro" id="IPR006311">
    <property type="entry name" value="TAT_signal"/>
</dbReference>
<comment type="caution">
    <text evidence="2">The sequence shown here is derived from an EMBL/GenBank/DDBJ whole genome shotgun (WGS) entry which is preliminary data.</text>
</comment>
<feature type="domain" description="SnoaL-like" evidence="1">
    <location>
        <begin position="53"/>
        <end position="143"/>
    </location>
</feature>
<name>A0A2W5L2M7_SPHMC</name>
<dbReference type="InterPro" id="IPR032710">
    <property type="entry name" value="NTF2-like_dom_sf"/>
</dbReference>
<accession>A0A2W5L2M7</accession>
<dbReference type="Gene3D" id="3.10.450.50">
    <property type="match status" value="1"/>
</dbReference>
<evidence type="ECO:0000313" key="2">
    <source>
        <dbReference type="EMBL" id="PZQ22594.1"/>
    </source>
</evidence>
<organism evidence="2 3">
    <name type="scientific">Sphingopyxis macrogoltabida</name>
    <name type="common">Sphingomonas macrogoltabidus</name>
    <dbReference type="NCBI Taxonomy" id="33050"/>
    <lineage>
        <taxon>Bacteria</taxon>
        <taxon>Pseudomonadati</taxon>
        <taxon>Pseudomonadota</taxon>
        <taxon>Alphaproteobacteria</taxon>
        <taxon>Sphingomonadales</taxon>
        <taxon>Sphingomonadaceae</taxon>
        <taxon>Sphingopyxis</taxon>
    </lineage>
</organism>
<protein>
    <recommendedName>
        <fullName evidence="1">SnoaL-like domain-containing protein</fullName>
    </recommendedName>
</protein>
<dbReference type="InterPro" id="IPR037401">
    <property type="entry name" value="SnoaL-like"/>
</dbReference>
<dbReference type="Proteomes" id="UP000248597">
    <property type="component" value="Unassembled WGS sequence"/>
</dbReference>
<dbReference type="InterPro" id="IPR011944">
    <property type="entry name" value="Steroid_delta5-4_isomerase"/>
</dbReference>
<evidence type="ECO:0000259" key="1">
    <source>
        <dbReference type="Pfam" id="PF12680"/>
    </source>
</evidence>
<dbReference type="AlphaFoldDB" id="A0A2W5L2M7"/>
<sequence length="184" mass="19763">MRRPVTETGGRLALERRQLLIGTAAGLTITAAASAFAASAPPDLAGQVRRLADAYAAAWNAADMDAMAMLYAKDVHWVNIVGMHWQGKDQVDRAHRTFFDIMFRGVPLALEEVESVVPLPGNGAVAVLRWSVGAFKTPAGTTVPPSRDRMTLVLIPDGETLLIAHGANIQIDEMAQRNNPIQPG</sequence>
<dbReference type="NCBIfam" id="TIGR02246">
    <property type="entry name" value="SgcJ/EcaC family oxidoreductase"/>
    <property type="match status" value="1"/>
</dbReference>
<dbReference type="EMBL" id="QFPJ01000013">
    <property type="protein sequence ID" value="PZQ22594.1"/>
    <property type="molecule type" value="Genomic_DNA"/>
</dbReference>